<name>A0A1B0GKS7_LUTLO</name>
<keyword evidence="5" id="KW-1185">Reference proteome</keyword>
<organism evidence="4 5">
    <name type="scientific">Lutzomyia longipalpis</name>
    <name type="common">Sand fly</name>
    <dbReference type="NCBI Taxonomy" id="7200"/>
    <lineage>
        <taxon>Eukaryota</taxon>
        <taxon>Metazoa</taxon>
        <taxon>Ecdysozoa</taxon>
        <taxon>Arthropoda</taxon>
        <taxon>Hexapoda</taxon>
        <taxon>Insecta</taxon>
        <taxon>Pterygota</taxon>
        <taxon>Neoptera</taxon>
        <taxon>Endopterygota</taxon>
        <taxon>Diptera</taxon>
        <taxon>Nematocera</taxon>
        <taxon>Psychodoidea</taxon>
        <taxon>Psychodidae</taxon>
        <taxon>Lutzomyia</taxon>
        <taxon>Lutzomyia</taxon>
    </lineage>
</organism>
<keyword evidence="1" id="KW-0862">Zinc</keyword>
<dbReference type="Proteomes" id="UP000092461">
    <property type="component" value="Unassembled WGS sequence"/>
</dbReference>
<dbReference type="VEuPathDB" id="VectorBase:LLONM1_009934"/>
<evidence type="ECO:0000313" key="4">
    <source>
        <dbReference type="EnsemblMetazoa" id="LLOJ009060-PA"/>
    </source>
</evidence>
<feature type="region of interest" description="Disordered" evidence="2">
    <location>
        <begin position="1"/>
        <end position="25"/>
    </location>
</feature>
<dbReference type="EMBL" id="AJWK01030963">
    <property type="status" value="NOT_ANNOTATED_CDS"/>
    <property type="molecule type" value="Genomic_DNA"/>
</dbReference>
<sequence length="194" mass="22411">MTPTQEIKIEIKEEKEDEVESSDGSFLETTLIKEEYSVCNEDPSGSCFEDQSEGFGASQGSQLAVKCEVEQPPESSSHQIPKDRTTTRPKCRLCKEIFFRETQLKEHIASVHAKEEIFEIAKRQLEMINKITIPTHSRVQYLRRRKAVMSNYRENLRKYPKLNVTNIIRVTARCTGTPASTIWKMLRDEKAEIK</sequence>
<keyword evidence="1" id="KW-0479">Metal-binding</keyword>
<keyword evidence="1" id="KW-0863">Zinc-finger</keyword>
<dbReference type="VEuPathDB" id="VectorBase:LLOJ009060"/>
<accession>A0A1B0GKS7</accession>
<evidence type="ECO:0000256" key="2">
    <source>
        <dbReference type="SAM" id="MobiDB-lite"/>
    </source>
</evidence>
<evidence type="ECO:0000313" key="5">
    <source>
        <dbReference type="Proteomes" id="UP000092461"/>
    </source>
</evidence>
<evidence type="ECO:0000259" key="3">
    <source>
        <dbReference type="PROSITE" id="PS50157"/>
    </source>
</evidence>
<dbReference type="PROSITE" id="PS00028">
    <property type="entry name" value="ZINC_FINGER_C2H2_1"/>
    <property type="match status" value="1"/>
</dbReference>
<dbReference type="GO" id="GO:0008270">
    <property type="term" value="F:zinc ion binding"/>
    <property type="evidence" value="ECO:0007669"/>
    <property type="project" value="UniProtKB-KW"/>
</dbReference>
<proteinExistence type="predicted"/>
<dbReference type="InterPro" id="IPR013087">
    <property type="entry name" value="Znf_C2H2_type"/>
</dbReference>
<reference evidence="4" key="1">
    <citation type="submission" date="2020-05" db="UniProtKB">
        <authorList>
            <consortium name="EnsemblMetazoa"/>
        </authorList>
    </citation>
    <scope>IDENTIFICATION</scope>
    <source>
        <strain evidence="4">Jacobina</strain>
    </source>
</reference>
<protein>
    <recommendedName>
        <fullName evidence="3">C2H2-type domain-containing protein</fullName>
    </recommendedName>
</protein>
<evidence type="ECO:0000256" key="1">
    <source>
        <dbReference type="PROSITE-ProRule" id="PRU00042"/>
    </source>
</evidence>
<feature type="domain" description="C2H2-type" evidence="3">
    <location>
        <begin position="89"/>
        <end position="117"/>
    </location>
</feature>
<dbReference type="EnsemblMetazoa" id="LLOJ009060-RA">
    <property type="protein sequence ID" value="LLOJ009060-PA"/>
    <property type="gene ID" value="LLOJ009060"/>
</dbReference>
<dbReference type="PROSITE" id="PS50157">
    <property type="entry name" value="ZINC_FINGER_C2H2_2"/>
    <property type="match status" value="1"/>
</dbReference>
<dbReference type="AlphaFoldDB" id="A0A1B0GKS7"/>